<keyword evidence="3" id="KW-0479">Metal-binding</keyword>
<dbReference type="GO" id="GO:0008270">
    <property type="term" value="F:zinc ion binding"/>
    <property type="evidence" value="ECO:0007669"/>
    <property type="project" value="UniProtKB-KW"/>
</dbReference>
<feature type="region of interest" description="Disordered" evidence="10">
    <location>
        <begin position="541"/>
        <end position="590"/>
    </location>
</feature>
<gene>
    <name evidence="12" type="ORF">PSAL00342_LOCUS781</name>
</gene>
<dbReference type="InterPro" id="IPR036915">
    <property type="entry name" value="Cyclin-like_sf"/>
</dbReference>
<evidence type="ECO:0000256" key="3">
    <source>
        <dbReference type="ARBA" id="ARBA00022723"/>
    </source>
</evidence>
<name>A0A7S3UAC5_9CHLO</name>
<evidence type="ECO:0000256" key="1">
    <source>
        <dbReference type="ARBA" id="ARBA00004123"/>
    </source>
</evidence>
<dbReference type="FunFam" id="1.10.472.10:FF:000007">
    <property type="entry name" value="Transcription factor IIIB 90 kDa subunit"/>
    <property type="match status" value="1"/>
</dbReference>
<proteinExistence type="inferred from homology"/>
<evidence type="ECO:0000256" key="7">
    <source>
        <dbReference type="ARBA" id="ARBA00023159"/>
    </source>
</evidence>
<keyword evidence="7" id="KW-0010">Activator</keyword>
<keyword evidence="8" id="KW-0804">Transcription</keyword>
<keyword evidence="4" id="KW-0863">Zinc-finger</keyword>
<dbReference type="FunFam" id="1.10.472.10:FF:000066">
    <property type="entry name" value="Transcription factor IIIB subunit"/>
    <property type="match status" value="1"/>
</dbReference>
<dbReference type="InterPro" id="IPR013150">
    <property type="entry name" value="TFIIB_cyclin"/>
</dbReference>
<evidence type="ECO:0000256" key="8">
    <source>
        <dbReference type="ARBA" id="ARBA00023163"/>
    </source>
</evidence>
<dbReference type="Pfam" id="PF07741">
    <property type="entry name" value="BRF1"/>
    <property type="match status" value="1"/>
</dbReference>
<feature type="compositionally biased region" description="Polar residues" evidence="10">
    <location>
        <begin position="614"/>
        <end position="628"/>
    </location>
</feature>
<keyword evidence="5" id="KW-0862">Zinc</keyword>
<dbReference type="Gene3D" id="1.20.5.650">
    <property type="entry name" value="Single helix bin"/>
    <property type="match status" value="1"/>
</dbReference>
<dbReference type="GO" id="GO:0000126">
    <property type="term" value="C:transcription factor TFIIIB complex"/>
    <property type="evidence" value="ECO:0007669"/>
    <property type="project" value="TreeGrafter"/>
</dbReference>
<keyword evidence="9" id="KW-0539">Nucleus</keyword>
<dbReference type="Gene3D" id="1.10.472.170">
    <property type="match status" value="1"/>
</dbReference>
<dbReference type="EMBL" id="HBIS01000906">
    <property type="protein sequence ID" value="CAE0606965.1"/>
    <property type="molecule type" value="Transcribed_RNA"/>
</dbReference>
<evidence type="ECO:0000256" key="6">
    <source>
        <dbReference type="ARBA" id="ARBA00023015"/>
    </source>
</evidence>
<keyword evidence="6" id="KW-0805">Transcription regulation</keyword>
<feature type="compositionally biased region" description="Basic residues" evidence="10">
    <location>
        <begin position="654"/>
        <end position="663"/>
    </location>
</feature>
<sequence length="669" mass="73960">MVHCTYCKREVDVEVDVANGFTACTSCGRVLDDRVYSTDPTFTKTVGGINQVEGHYVPESGVTGTLARGTRGARLYGYQVDSHEKTLHKGKMEIMQVAERLGIRPRDEMAGAAHRLYKLALQRNFTRGRRTAHVAGACLYVVCRQEGKPYMLIDFSDCLQTNVYVLGAVFLQLCRLLRLEQHPILQRPVDPSLFIHRFADRLEFGRKMHGVANTALRLVASMKRDWMQTGRRPSGICGAALFIAAHVHGFERTKRDVVSVVHVGEGTLRKRLTEFECTPSSMLTFEEFETQAKELEREAQKFLQEDGGKLLTEQEGGISELLCEHKDVEGITHFAHGLCRKCYNDFFTVSGGLGGGGGAGADPPAYARAVKQREEEEARKLAAAEASTAEKGEDEVADQMELVLADAEFQAVASKAKDMTQIVPPVPQRNFPQEGRMLRSHAKKLQAEDRPTSTNLQQPLPKSGVSDKDASEKPAKKAQEQGDPALANEDVETLSDLDEEEVGCYIHTQEEVELKEVIWTELNKDYLEREAAKVAAAKELEATTAASSPVVEFGEADNNRPPPKRRRQTHGSVLKEPAETPEEATRKMLDRKRLSSKINYDALATLFEDEGNPKATNYAPSKKSTSVPKSAGRLSGSAVEGGLRSVLEADAQRRSTRATKARRVSWAVS</sequence>
<accession>A0A7S3UAC5</accession>
<dbReference type="Pfam" id="PF00382">
    <property type="entry name" value="TFIIB"/>
    <property type="match status" value="2"/>
</dbReference>
<reference evidence="12" key="1">
    <citation type="submission" date="2021-01" db="EMBL/GenBank/DDBJ databases">
        <authorList>
            <person name="Corre E."/>
            <person name="Pelletier E."/>
            <person name="Niang G."/>
            <person name="Scheremetjew M."/>
            <person name="Finn R."/>
            <person name="Kale V."/>
            <person name="Holt S."/>
            <person name="Cochrane G."/>
            <person name="Meng A."/>
            <person name="Brown T."/>
            <person name="Cohen L."/>
        </authorList>
    </citation>
    <scope>NUCLEOTIDE SEQUENCE</scope>
    <source>
        <strain evidence="12">CCMP1897</strain>
    </source>
</reference>
<feature type="region of interest" description="Disordered" evidence="10">
    <location>
        <begin position="420"/>
        <end position="496"/>
    </location>
</feature>
<dbReference type="InterPro" id="IPR011665">
    <property type="entry name" value="BRF1_TBP-bd_dom"/>
</dbReference>
<dbReference type="Gene3D" id="1.10.472.10">
    <property type="entry name" value="Cyclin-like"/>
    <property type="match status" value="1"/>
</dbReference>
<evidence type="ECO:0000259" key="11">
    <source>
        <dbReference type="SMART" id="SM00385"/>
    </source>
</evidence>
<evidence type="ECO:0000256" key="10">
    <source>
        <dbReference type="SAM" id="MobiDB-lite"/>
    </source>
</evidence>
<protein>
    <recommendedName>
        <fullName evidence="11">Cyclin-like domain-containing protein</fullName>
    </recommendedName>
</protein>
<dbReference type="GO" id="GO:0000995">
    <property type="term" value="F:RNA polymerase III general transcription initiation factor activity"/>
    <property type="evidence" value="ECO:0007669"/>
    <property type="project" value="TreeGrafter"/>
</dbReference>
<feature type="domain" description="Cyclin-like" evidence="11">
    <location>
        <begin position="193"/>
        <end position="277"/>
    </location>
</feature>
<evidence type="ECO:0000313" key="12">
    <source>
        <dbReference type="EMBL" id="CAE0606965.1"/>
    </source>
</evidence>
<dbReference type="GO" id="GO:0097550">
    <property type="term" value="C:transcription preinitiation complex"/>
    <property type="evidence" value="ECO:0007669"/>
    <property type="project" value="TreeGrafter"/>
</dbReference>
<evidence type="ECO:0000256" key="9">
    <source>
        <dbReference type="ARBA" id="ARBA00023242"/>
    </source>
</evidence>
<dbReference type="GO" id="GO:0001006">
    <property type="term" value="F:RNA polymerase III type 3 promoter sequence-specific DNA binding"/>
    <property type="evidence" value="ECO:0007669"/>
    <property type="project" value="TreeGrafter"/>
</dbReference>
<feature type="domain" description="Cyclin-like" evidence="11">
    <location>
        <begin position="92"/>
        <end position="175"/>
    </location>
</feature>
<evidence type="ECO:0000256" key="5">
    <source>
        <dbReference type="ARBA" id="ARBA00022833"/>
    </source>
</evidence>
<dbReference type="PRINTS" id="PR00685">
    <property type="entry name" value="TIFACTORIIB"/>
</dbReference>
<dbReference type="GO" id="GO:0017025">
    <property type="term" value="F:TBP-class protein binding"/>
    <property type="evidence" value="ECO:0007669"/>
    <property type="project" value="InterPro"/>
</dbReference>
<dbReference type="AlphaFoldDB" id="A0A7S3UAC5"/>
<dbReference type="SUPFAM" id="SSF47954">
    <property type="entry name" value="Cyclin-like"/>
    <property type="match status" value="2"/>
</dbReference>
<dbReference type="CDD" id="cd20554">
    <property type="entry name" value="CYCLIN_TFIIIB90_rpt2"/>
    <property type="match status" value="1"/>
</dbReference>
<comment type="subcellular location">
    <subcellularLocation>
        <location evidence="1">Nucleus</location>
    </subcellularLocation>
</comment>
<dbReference type="InterPro" id="IPR013763">
    <property type="entry name" value="Cyclin-like_dom"/>
</dbReference>
<comment type="similarity">
    <text evidence="2">Belongs to the TFIIB family.</text>
</comment>
<evidence type="ECO:0000256" key="2">
    <source>
        <dbReference type="ARBA" id="ARBA00010857"/>
    </source>
</evidence>
<dbReference type="PANTHER" id="PTHR11618">
    <property type="entry name" value="TRANSCRIPTION INITIATION FACTOR IIB-RELATED"/>
    <property type="match status" value="1"/>
</dbReference>
<organism evidence="12">
    <name type="scientific">Picocystis salinarum</name>
    <dbReference type="NCBI Taxonomy" id="88271"/>
    <lineage>
        <taxon>Eukaryota</taxon>
        <taxon>Viridiplantae</taxon>
        <taxon>Chlorophyta</taxon>
        <taxon>Picocystophyceae</taxon>
        <taxon>Picocystales</taxon>
        <taxon>Picocystaceae</taxon>
        <taxon>Picocystis</taxon>
    </lineage>
</organism>
<dbReference type="SUPFAM" id="SSF57783">
    <property type="entry name" value="Zinc beta-ribbon"/>
    <property type="match status" value="1"/>
</dbReference>
<dbReference type="SMART" id="SM00385">
    <property type="entry name" value="CYCLIN"/>
    <property type="match status" value="2"/>
</dbReference>
<dbReference type="PANTHER" id="PTHR11618:SF4">
    <property type="entry name" value="TRANSCRIPTION FACTOR IIIB 90 KDA SUBUNIT"/>
    <property type="match status" value="1"/>
</dbReference>
<dbReference type="GO" id="GO:0005634">
    <property type="term" value="C:nucleus"/>
    <property type="evidence" value="ECO:0007669"/>
    <property type="project" value="UniProtKB-SubCell"/>
</dbReference>
<feature type="region of interest" description="Disordered" evidence="10">
    <location>
        <begin position="609"/>
        <end position="669"/>
    </location>
</feature>
<dbReference type="GO" id="GO:0070897">
    <property type="term" value="P:transcription preinitiation complex assembly"/>
    <property type="evidence" value="ECO:0007669"/>
    <property type="project" value="InterPro"/>
</dbReference>
<dbReference type="InterPro" id="IPR000812">
    <property type="entry name" value="TFIIB"/>
</dbReference>
<dbReference type="CDD" id="cd20553">
    <property type="entry name" value="CYCLIN_TFIIIB90_rpt1"/>
    <property type="match status" value="1"/>
</dbReference>
<evidence type="ECO:0000256" key="4">
    <source>
        <dbReference type="ARBA" id="ARBA00022771"/>
    </source>
</evidence>
<feature type="compositionally biased region" description="Basic and acidic residues" evidence="10">
    <location>
        <begin position="465"/>
        <end position="480"/>
    </location>
</feature>